<dbReference type="Proteomes" id="UP000316621">
    <property type="component" value="Chromosome 3"/>
</dbReference>
<organism evidence="2 3">
    <name type="scientific">Papaver somniferum</name>
    <name type="common">Opium poppy</name>
    <dbReference type="NCBI Taxonomy" id="3469"/>
    <lineage>
        <taxon>Eukaryota</taxon>
        <taxon>Viridiplantae</taxon>
        <taxon>Streptophyta</taxon>
        <taxon>Embryophyta</taxon>
        <taxon>Tracheophyta</taxon>
        <taxon>Spermatophyta</taxon>
        <taxon>Magnoliopsida</taxon>
        <taxon>Ranunculales</taxon>
        <taxon>Papaveraceae</taxon>
        <taxon>Papaveroideae</taxon>
        <taxon>Papaver</taxon>
    </lineage>
</organism>
<feature type="compositionally biased region" description="Basic and acidic residues" evidence="1">
    <location>
        <begin position="421"/>
        <end position="430"/>
    </location>
</feature>
<sequence>MPPPAMKLSKQFLRSNASFLLCRENPSKFTGLRKTEPIYMVPPVPGQPKQDDLNPPRMKILERFFIDLVAGDQFSQDRASSRFTSLVGSTDEMSLERRNRAWSELNMCWRKNIKVKGFIMEKVRGGFSVGIAGFIAFMPQKRMGNLGGGMGVLPNRFIIETIDVKKMKIVVSPAQQPFRIRKEDRDRFWKPMTMPVPSTVLPTNRRGAQAEATPAKKWGNEHQSPSRGLRNGWESQQPVTPSARYLLETTPTVPEIPKPTFPKLEFPPLPEIPNLPKLELPKIDIPSLPKPELSPLPKIDIPSLPKPELPSLPKIDIPSLPKPELPSFPKGEIPSLPKLGLPSLPKTEAASLSANQEVPKLGFSILPKPELPKSNVPITLPKPELPKTELPKPEVPNSELPRPELPKTELPKPEFPNLEVPKTELPKPESPKNQFPKPEVPTLQDKPELPKLDAPALTKPELPKLEVPTLPNTELPPSLPKVPTDLPKPELPSLPEFEIPKLPEIPSLPKPTVSHSTSP</sequence>
<dbReference type="EMBL" id="CM010717">
    <property type="protein sequence ID" value="RZC56719.1"/>
    <property type="molecule type" value="Genomic_DNA"/>
</dbReference>
<evidence type="ECO:0000313" key="3">
    <source>
        <dbReference type="Proteomes" id="UP000316621"/>
    </source>
</evidence>
<dbReference type="STRING" id="3469.A0A4Y7JAG4"/>
<feature type="compositionally biased region" description="Basic and acidic residues" evidence="1">
    <location>
        <begin position="401"/>
        <end position="412"/>
    </location>
</feature>
<accession>A0A4Y7JAG4</accession>
<proteinExistence type="predicted"/>
<evidence type="ECO:0000256" key="1">
    <source>
        <dbReference type="SAM" id="MobiDB-lite"/>
    </source>
</evidence>
<evidence type="ECO:0008006" key="4">
    <source>
        <dbReference type="Google" id="ProtNLM"/>
    </source>
</evidence>
<reference evidence="2 3" key="1">
    <citation type="journal article" date="2018" name="Science">
        <title>The opium poppy genome and morphinan production.</title>
        <authorList>
            <person name="Guo L."/>
            <person name="Winzer T."/>
            <person name="Yang X."/>
            <person name="Li Y."/>
            <person name="Ning Z."/>
            <person name="He Z."/>
            <person name="Teodor R."/>
            <person name="Lu Y."/>
            <person name="Bowser T.A."/>
            <person name="Graham I.A."/>
            <person name="Ye K."/>
        </authorList>
    </citation>
    <scope>NUCLEOTIDE SEQUENCE [LARGE SCALE GENOMIC DNA]</scope>
    <source>
        <strain evidence="3">cv. HN1</strain>
        <tissue evidence="2">Leaves</tissue>
    </source>
</reference>
<feature type="region of interest" description="Disordered" evidence="1">
    <location>
        <begin position="191"/>
        <end position="238"/>
    </location>
</feature>
<evidence type="ECO:0000313" key="2">
    <source>
        <dbReference type="EMBL" id="RZC56719.1"/>
    </source>
</evidence>
<protein>
    <recommendedName>
        <fullName evidence="4">S1 motif domain-containing protein</fullName>
    </recommendedName>
</protein>
<name>A0A4Y7JAG4_PAPSO</name>
<feature type="region of interest" description="Disordered" evidence="1">
    <location>
        <begin position="363"/>
        <end position="519"/>
    </location>
</feature>
<feature type="compositionally biased region" description="Low complexity" evidence="1">
    <location>
        <begin position="334"/>
        <end position="346"/>
    </location>
</feature>
<dbReference type="PANTHER" id="PTHR47641:SF1">
    <property type="entry name" value="GOLGI-ASSOCIATED OLFACTORY SIGNALING REGULATOR"/>
    <property type="match status" value="1"/>
</dbReference>
<dbReference type="AlphaFoldDB" id="A0A4Y7JAG4"/>
<keyword evidence="3" id="KW-1185">Reference proteome</keyword>
<dbReference type="PANTHER" id="PTHR47641">
    <property type="entry name" value="PERIAXIN-LIKE"/>
    <property type="match status" value="1"/>
</dbReference>
<gene>
    <name evidence="2" type="ORF">C5167_015571</name>
</gene>
<feature type="region of interest" description="Disordered" evidence="1">
    <location>
        <begin position="289"/>
        <end position="351"/>
    </location>
</feature>
<dbReference type="Gramene" id="RZC56719">
    <property type="protein sequence ID" value="RZC56719"/>
    <property type="gene ID" value="C5167_015571"/>
</dbReference>